<dbReference type="GO" id="GO:0000981">
    <property type="term" value="F:DNA-binding transcription factor activity, RNA polymerase II-specific"/>
    <property type="evidence" value="ECO:0007669"/>
    <property type="project" value="TreeGrafter"/>
</dbReference>
<dbReference type="Proteomes" id="UP001149165">
    <property type="component" value="Unassembled WGS sequence"/>
</dbReference>
<feature type="region of interest" description="Disordered" evidence="8">
    <location>
        <begin position="372"/>
        <end position="401"/>
    </location>
</feature>
<sequence>MASRDSPGSPLSSVGTAEDSDHETVKHESRAQSPSAPSNMPPSKRRRTGVASWDRNTPLSSVQDDAPPPASPTASISSDSSGDAPASDFPAYLGTANQDDDYSGRTSDQVTMCLWDGCTAGDLGNMDGLVQHLHNEHIGSRQKRYSCEWIDCSRKGQTHASAYALRAHMRSHTREKPFYCTLPECDRNFTRSDALTKHMRSVHEVDSMRQADAKFNASGTTSVTGTPASKLQRIRLKLTHPQKDGADGDHPDHIISMNAAPLIDADTEDMMMPEYGPDLGFDNHELATSPHDLYRLLRRQIFWAEKEGTQLRGEWDEIRPQRERAWREKEAIFDDLIDAELRLFGAILGDSDVTAPPATSLGSSDPLTGLQKLQQQQQQFARQQEQLRAKSAEAEDSAAVV</sequence>
<feature type="compositionally biased region" description="Low complexity" evidence="8">
    <location>
        <begin position="372"/>
        <end position="384"/>
    </location>
</feature>
<dbReference type="InterPro" id="IPR036236">
    <property type="entry name" value="Znf_C2H2_sf"/>
</dbReference>
<evidence type="ECO:0000256" key="5">
    <source>
        <dbReference type="ARBA" id="ARBA00022833"/>
    </source>
</evidence>
<dbReference type="EMBL" id="JAPQKH010000003">
    <property type="protein sequence ID" value="KAJ5107530.1"/>
    <property type="molecule type" value="Genomic_DNA"/>
</dbReference>
<dbReference type="GO" id="GO:0000978">
    <property type="term" value="F:RNA polymerase II cis-regulatory region sequence-specific DNA binding"/>
    <property type="evidence" value="ECO:0007669"/>
    <property type="project" value="TreeGrafter"/>
</dbReference>
<dbReference type="PROSITE" id="PS50157">
    <property type="entry name" value="ZINC_FINGER_C2H2_2"/>
    <property type="match status" value="2"/>
</dbReference>
<dbReference type="Pfam" id="PF23561">
    <property type="entry name" value="zf-C2H2_15"/>
    <property type="match status" value="1"/>
</dbReference>
<dbReference type="SMART" id="SM00355">
    <property type="entry name" value="ZnF_C2H2"/>
    <property type="match status" value="3"/>
</dbReference>
<dbReference type="GO" id="GO:0005634">
    <property type="term" value="C:nucleus"/>
    <property type="evidence" value="ECO:0007669"/>
    <property type="project" value="UniProtKB-SubCell"/>
</dbReference>
<comment type="caution">
    <text evidence="10">The sequence shown here is derived from an EMBL/GenBank/DDBJ whole genome shotgun (WGS) entry which is preliminary data.</text>
</comment>
<protein>
    <submittedName>
        <fullName evidence="10">Zinc finger C2H2</fullName>
    </submittedName>
</protein>
<proteinExistence type="predicted"/>
<keyword evidence="3" id="KW-0677">Repeat</keyword>
<keyword evidence="5" id="KW-0862">Zinc</keyword>
<dbReference type="SUPFAM" id="SSF57667">
    <property type="entry name" value="beta-beta-alpha zinc fingers"/>
    <property type="match status" value="1"/>
</dbReference>
<evidence type="ECO:0000256" key="8">
    <source>
        <dbReference type="SAM" id="MobiDB-lite"/>
    </source>
</evidence>
<dbReference type="PROSITE" id="PS00028">
    <property type="entry name" value="ZINC_FINGER_C2H2_1"/>
    <property type="match status" value="1"/>
</dbReference>
<dbReference type="Pfam" id="PF00096">
    <property type="entry name" value="zf-C2H2"/>
    <property type="match status" value="1"/>
</dbReference>
<organism evidence="10 11">
    <name type="scientific">Penicillium angulare</name>
    <dbReference type="NCBI Taxonomy" id="116970"/>
    <lineage>
        <taxon>Eukaryota</taxon>
        <taxon>Fungi</taxon>
        <taxon>Dikarya</taxon>
        <taxon>Ascomycota</taxon>
        <taxon>Pezizomycotina</taxon>
        <taxon>Eurotiomycetes</taxon>
        <taxon>Eurotiomycetidae</taxon>
        <taxon>Eurotiales</taxon>
        <taxon>Aspergillaceae</taxon>
        <taxon>Penicillium</taxon>
    </lineage>
</organism>
<evidence type="ECO:0000256" key="2">
    <source>
        <dbReference type="ARBA" id="ARBA00022723"/>
    </source>
</evidence>
<keyword evidence="6" id="KW-0539">Nucleus</keyword>
<keyword evidence="4 7" id="KW-0863">Zinc-finger</keyword>
<feature type="domain" description="C2H2-type" evidence="9">
    <location>
        <begin position="178"/>
        <end position="208"/>
    </location>
</feature>
<dbReference type="InterPro" id="IPR013087">
    <property type="entry name" value="Znf_C2H2_type"/>
</dbReference>
<accession>A0A9W9FW26</accession>
<evidence type="ECO:0000259" key="9">
    <source>
        <dbReference type="PROSITE" id="PS50157"/>
    </source>
</evidence>
<evidence type="ECO:0000313" key="11">
    <source>
        <dbReference type="Proteomes" id="UP001149165"/>
    </source>
</evidence>
<evidence type="ECO:0000256" key="3">
    <source>
        <dbReference type="ARBA" id="ARBA00022737"/>
    </source>
</evidence>
<dbReference type="PANTHER" id="PTHR45718:SF4">
    <property type="entry name" value="TRANSCRIPTIONAL ACTIVATOR CUBITUS INTERRUPTUS"/>
    <property type="match status" value="1"/>
</dbReference>
<dbReference type="Gene3D" id="3.30.160.60">
    <property type="entry name" value="Classic Zinc Finger"/>
    <property type="match status" value="3"/>
</dbReference>
<evidence type="ECO:0000256" key="6">
    <source>
        <dbReference type="ARBA" id="ARBA00023242"/>
    </source>
</evidence>
<feature type="region of interest" description="Disordered" evidence="8">
    <location>
        <begin position="1"/>
        <end position="106"/>
    </location>
</feature>
<keyword evidence="11" id="KW-1185">Reference proteome</keyword>
<dbReference type="InterPro" id="IPR043359">
    <property type="entry name" value="GLI-like"/>
</dbReference>
<dbReference type="FunFam" id="3.30.160.60:FF:000031">
    <property type="entry name" value="GLI family zinc finger 3"/>
    <property type="match status" value="1"/>
</dbReference>
<evidence type="ECO:0000313" key="10">
    <source>
        <dbReference type="EMBL" id="KAJ5107530.1"/>
    </source>
</evidence>
<dbReference type="GO" id="GO:0008270">
    <property type="term" value="F:zinc ion binding"/>
    <property type="evidence" value="ECO:0007669"/>
    <property type="project" value="UniProtKB-KW"/>
</dbReference>
<dbReference type="AlphaFoldDB" id="A0A9W9FW26"/>
<keyword evidence="2" id="KW-0479">Metal-binding</keyword>
<dbReference type="PANTHER" id="PTHR45718">
    <property type="entry name" value="TRANSCRIPTIONAL ACTIVATOR CUBITUS INTERRUPTUS"/>
    <property type="match status" value="1"/>
</dbReference>
<evidence type="ECO:0000256" key="1">
    <source>
        <dbReference type="ARBA" id="ARBA00004123"/>
    </source>
</evidence>
<dbReference type="InterPro" id="IPR056436">
    <property type="entry name" value="Znf-C2H2_ZIC1-5/GLI1-3-like"/>
</dbReference>
<feature type="domain" description="C2H2-type" evidence="9">
    <location>
        <begin position="150"/>
        <end position="177"/>
    </location>
</feature>
<comment type="subcellular location">
    <subcellularLocation>
        <location evidence="1">Nucleus</location>
    </subcellularLocation>
</comment>
<evidence type="ECO:0000256" key="4">
    <source>
        <dbReference type="ARBA" id="ARBA00022771"/>
    </source>
</evidence>
<gene>
    <name evidence="10" type="ORF">N7456_004205</name>
</gene>
<dbReference type="OrthoDB" id="3214149at2759"/>
<evidence type="ECO:0000256" key="7">
    <source>
        <dbReference type="PROSITE-ProRule" id="PRU00042"/>
    </source>
</evidence>
<name>A0A9W9FW26_9EURO</name>
<dbReference type="FunFam" id="3.30.160.60:FF:000201">
    <property type="entry name" value="C2H2 finger domain protein (Gli3)"/>
    <property type="match status" value="1"/>
</dbReference>
<feature type="compositionally biased region" description="Low complexity" evidence="8">
    <location>
        <begin position="72"/>
        <end position="91"/>
    </location>
</feature>
<reference evidence="10" key="2">
    <citation type="journal article" date="2023" name="IMA Fungus">
        <title>Comparative genomic study of the Penicillium genus elucidates a diverse pangenome and 15 lateral gene transfer events.</title>
        <authorList>
            <person name="Petersen C."/>
            <person name="Sorensen T."/>
            <person name="Nielsen M.R."/>
            <person name="Sondergaard T.E."/>
            <person name="Sorensen J.L."/>
            <person name="Fitzpatrick D.A."/>
            <person name="Frisvad J.C."/>
            <person name="Nielsen K.L."/>
        </authorList>
    </citation>
    <scope>NUCLEOTIDE SEQUENCE</scope>
    <source>
        <strain evidence="10">IBT 30069</strain>
    </source>
</reference>
<reference evidence="10" key="1">
    <citation type="submission" date="2022-11" db="EMBL/GenBank/DDBJ databases">
        <authorList>
            <person name="Petersen C."/>
        </authorList>
    </citation>
    <scope>NUCLEOTIDE SEQUENCE</scope>
    <source>
        <strain evidence="10">IBT 30069</strain>
    </source>
</reference>
<feature type="compositionally biased region" description="Polar residues" evidence="8">
    <location>
        <begin position="54"/>
        <end position="63"/>
    </location>
</feature>